<sequence>MTQNATTPSPDMLYLSSRPALPVLAEVAVSFAVLVTKWTVRQRTRQALRQLPPELLKDVGLTREEARHQGTLPFWRP</sequence>
<feature type="domain" description="YjiS-like" evidence="2">
    <location>
        <begin position="35"/>
        <end position="67"/>
    </location>
</feature>
<name>A0A2I7HWW0_9RHOB</name>
<evidence type="ECO:0000313" key="4">
    <source>
        <dbReference type="EMBL" id="AUQ98888.1"/>
    </source>
</evidence>
<reference evidence="4 5" key="1">
    <citation type="journal article" date="2017" name="Front. Microbiol.">
        <title>Phaeobacter piscinae sp. nov., a species of the Roseobacter group and potential aquaculture probiont.</title>
        <authorList>
            <person name="Sonnenschein E.C."/>
            <person name="Phippen C.B.W."/>
            <person name="Nielsen K.F."/>
            <person name="Mateiu R.V."/>
            <person name="Melchiorsen J."/>
            <person name="Gram L."/>
            <person name="Overmann J."/>
            <person name="Freese H.M."/>
        </authorList>
    </citation>
    <scope>NUCLEOTIDE SEQUENCE [LARGE SCALE GENOMIC DNA]</scope>
    <source>
        <strain evidence="4 5">P88</strain>
    </source>
</reference>
<gene>
    <name evidence="3" type="ORF">PhaeoP66_01902</name>
    <name evidence="4" type="ORF">PhaeoP88_01511</name>
</gene>
<reference evidence="5 6" key="2">
    <citation type="journal article" date="2017" name="Genome Biol. Evol.">
        <title>Trajectories and Drivers of Genome Evolution in Surface-Associated Marine Phaeobacter.</title>
        <authorList>
            <person name="Freese H.M."/>
            <person name="Sikorski J."/>
            <person name="Bunk B."/>
            <person name="Scheuner C."/>
            <person name="Meier-Kolthoff J.P."/>
            <person name="Sproer C."/>
            <person name="Gram L."/>
            <person name="Overmann J."/>
        </authorList>
    </citation>
    <scope>NUCLEOTIDE SEQUENCE [LARGE SCALE GENOMIC DNA]</scope>
    <source>
        <strain evidence="3 6">P66</strain>
        <strain evidence="4 5">P88</strain>
    </source>
</reference>
<evidence type="ECO:0000313" key="3">
    <source>
        <dbReference type="EMBL" id="AUQ94681.1"/>
    </source>
</evidence>
<dbReference type="GeneID" id="57288268"/>
<protein>
    <submittedName>
        <fullName evidence="3 4">Small protein</fullName>
    </submittedName>
</protein>
<dbReference type="OMA" id="EARHQGT"/>
<dbReference type="AlphaFoldDB" id="A0A2I7HWW0"/>
<dbReference type="RefSeq" id="WP_014874563.1">
    <property type="nucleotide sequence ID" value="NZ_BSKP01000001.1"/>
</dbReference>
<organism evidence="4 5">
    <name type="scientific">Phaeobacter inhibens</name>
    <dbReference type="NCBI Taxonomy" id="221822"/>
    <lineage>
        <taxon>Bacteria</taxon>
        <taxon>Pseudomonadati</taxon>
        <taxon>Pseudomonadota</taxon>
        <taxon>Alphaproteobacteria</taxon>
        <taxon>Rhodobacterales</taxon>
        <taxon>Roseobacteraceae</taxon>
        <taxon>Phaeobacter</taxon>
    </lineage>
</organism>
<dbReference type="EMBL" id="CP010725">
    <property type="protein sequence ID" value="AUQ98888.1"/>
    <property type="molecule type" value="Genomic_DNA"/>
</dbReference>
<feature type="transmembrane region" description="Helical" evidence="1">
    <location>
        <begin position="20"/>
        <end position="40"/>
    </location>
</feature>
<keyword evidence="6" id="KW-1185">Reference proteome</keyword>
<keyword evidence="1" id="KW-1133">Transmembrane helix</keyword>
<keyword evidence="1" id="KW-0812">Transmembrane</keyword>
<keyword evidence="1" id="KW-0472">Membrane</keyword>
<evidence type="ECO:0000313" key="5">
    <source>
        <dbReference type="Proteomes" id="UP000236447"/>
    </source>
</evidence>
<proteinExistence type="predicted"/>
<dbReference type="InterPro" id="IPR009506">
    <property type="entry name" value="YjiS-like"/>
</dbReference>
<dbReference type="Proteomes" id="UP000236536">
    <property type="component" value="Chromosome"/>
</dbReference>
<evidence type="ECO:0000259" key="2">
    <source>
        <dbReference type="Pfam" id="PF06568"/>
    </source>
</evidence>
<evidence type="ECO:0000313" key="6">
    <source>
        <dbReference type="Proteomes" id="UP000236536"/>
    </source>
</evidence>
<dbReference type="Pfam" id="PF06568">
    <property type="entry name" value="YjiS-like"/>
    <property type="match status" value="1"/>
</dbReference>
<accession>A0A2I7HWW0</accession>
<reference evidence="3 6" key="3">
    <citation type="journal article" date="2017" name="Int. J. Syst. Evol. Microbiol.">
        <title>Adaptation of Surface-Associated Bacteria to the Open Ocean: A Genomically Distinct Subpopulation of Phaeobacter gallaeciensis Colonizes Pacific Mesozooplankton.</title>
        <authorList>
            <person name="Freese H.M."/>
            <person name="Methner A."/>
            <person name="Overmann J."/>
        </authorList>
    </citation>
    <scope>NUCLEOTIDE SEQUENCE [LARGE SCALE GENOMIC DNA]</scope>
    <source>
        <strain evidence="3 6">P66</strain>
    </source>
</reference>
<dbReference type="Proteomes" id="UP000236447">
    <property type="component" value="Chromosome"/>
</dbReference>
<dbReference type="EMBL" id="CP010705">
    <property type="protein sequence ID" value="AUQ94681.1"/>
    <property type="molecule type" value="Genomic_DNA"/>
</dbReference>
<evidence type="ECO:0000256" key="1">
    <source>
        <dbReference type="SAM" id="Phobius"/>
    </source>
</evidence>